<accession>A0A5B8ISA0</accession>
<dbReference type="Pfam" id="PF12146">
    <property type="entry name" value="Hydrolase_4"/>
    <property type="match status" value="1"/>
</dbReference>
<dbReference type="EMBL" id="CP102487">
    <property type="protein sequence ID" value="UUX59410.1"/>
    <property type="molecule type" value="Genomic_DNA"/>
</dbReference>
<evidence type="ECO:0000313" key="2">
    <source>
        <dbReference type="EMBL" id="QDY67238.1"/>
    </source>
</evidence>
<evidence type="ECO:0000313" key="5">
    <source>
        <dbReference type="Proteomes" id="UP001060018"/>
    </source>
</evidence>
<dbReference type="Proteomes" id="UP001060018">
    <property type="component" value="Chromosome"/>
</dbReference>
<evidence type="ECO:0000259" key="1">
    <source>
        <dbReference type="Pfam" id="PF12146"/>
    </source>
</evidence>
<dbReference type="Gene3D" id="3.40.50.1820">
    <property type="entry name" value="alpha/beta hydrolase"/>
    <property type="match status" value="1"/>
</dbReference>
<organism evidence="3 5">
    <name type="scientific">Glutamicibacter halophytocola</name>
    <dbReference type="NCBI Taxonomy" id="1933880"/>
    <lineage>
        <taxon>Bacteria</taxon>
        <taxon>Bacillati</taxon>
        <taxon>Actinomycetota</taxon>
        <taxon>Actinomycetes</taxon>
        <taxon>Micrococcales</taxon>
        <taxon>Micrococcaceae</taxon>
        <taxon>Glutamicibacter</taxon>
    </lineage>
</organism>
<dbReference type="EMBL" id="CP042260">
    <property type="protein sequence ID" value="QDY67238.1"/>
    <property type="molecule type" value="Genomic_DNA"/>
</dbReference>
<dbReference type="PANTHER" id="PTHR42886:SF29">
    <property type="entry name" value="PUMMELIG, ISOFORM A"/>
    <property type="match status" value="1"/>
</dbReference>
<proteinExistence type="predicted"/>
<dbReference type="GO" id="GO:0016787">
    <property type="term" value="F:hydrolase activity"/>
    <property type="evidence" value="ECO:0007669"/>
    <property type="project" value="UniProtKB-KW"/>
</dbReference>
<evidence type="ECO:0000313" key="3">
    <source>
        <dbReference type="EMBL" id="UUX59410.1"/>
    </source>
</evidence>
<protein>
    <submittedName>
        <fullName evidence="3">Alpha/beta hydrolase</fullName>
    </submittedName>
</protein>
<gene>
    <name evidence="2" type="ORF">FQA45_13460</name>
    <name evidence="3" type="ORF">NUH22_01860</name>
</gene>
<dbReference type="AlphaFoldDB" id="A0A5B8ISA0"/>
<dbReference type="InterPro" id="IPR022742">
    <property type="entry name" value="Hydrolase_4"/>
</dbReference>
<name>A0A5B8ISA0_9MICC</name>
<dbReference type="OrthoDB" id="9801217at2"/>
<dbReference type="RefSeq" id="WP_146277544.1">
    <property type="nucleotide sequence ID" value="NZ_CP042260.1"/>
</dbReference>
<reference evidence="2 4" key="1">
    <citation type="submission" date="2019-07" db="EMBL/GenBank/DDBJ databases">
        <title>Complete Genome Sequence of drought tolerant Plant Growth-Promoting Rhizobacterium Glutamicibacter halophytocola DR408.</title>
        <authorList>
            <person name="Nishu S.D."/>
            <person name="Lee T.K."/>
        </authorList>
    </citation>
    <scope>NUCLEOTIDE SEQUENCE [LARGE SCALE GENOMIC DNA]</scope>
    <source>
        <strain evidence="2 4">DR408</strain>
    </source>
</reference>
<reference evidence="3" key="2">
    <citation type="journal article" date="2022" name="Pest Manag. Sci.">
        <title>Glutamicibacter halophytocola-mediated host fitness of potato tuber moth on Solanaceae crops.</title>
        <authorList>
            <person name="Wang W."/>
            <person name="Xiao G."/>
            <person name="Du G."/>
            <person name="Chang L."/>
            <person name="Yang Y."/>
            <person name="Ye J."/>
            <person name="Chen B."/>
        </authorList>
    </citation>
    <scope>NUCLEOTIDE SEQUENCE</scope>
    <source>
        <strain evidence="3">S2</strain>
    </source>
</reference>
<sequence>MALTFKSPAEDLWQPDLLGDGFCWRPLPLADGSTATLVRHRPRKKLRLPPPLRGIAVLYVHGWSDYFFQKELAEFLSEAGADFYALDLRHYGRNLPIDKARGLDESISPGFTTDLQEYFEEFDAAHRIISSAHPGTRFVMLAHSTGGLSASMYAAANPDKVDALALNSPWLEFQASEIGRTALARIIQAASARNPHRFLPTVDPGFYTRTVSNQFSGEWDYDLGWRPVNGFKLTAGFIAAVFNAQAKVKKGLDLQMPTLVMLSAEDYLLPRWHDTATRADVALNVQVVAQRSLDLGRELHVVRLPGALHDVFLSAPAVRAKAYRSLGSWLAALKTRQRDSQLASCIRAVLPEGSEVLDG</sequence>
<keyword evidence="4" id="KW-1185">Reference proteome</keyword>
<dbReference type="PANTHER" id="PTHR42886">
    <property type="entry name" value="RE40534P-RELATED"/>
    <property type="match status" value="1"/>
</dbReference>
<dbReference type="SUPFAM" id="SSF53474">
    <property type="entry name" value="alpha/beta-Hydrolases"/>
    <property type="match status" value="1"/>
</dbReference>
<keyword evidence="3" id="KW-0378">Hydrolase</keyword>
<dbReference type="Proteomes" id="UP000320717">
    <property type="component" value="Chromosome"/>
</dbReference>
<evidence type="ECO:0000313" key="4">
    <source>
        <dbReference type="Proteomes" id="UP000320717"/>
    </source>
</evidence>
<dbReference type="InterPro" id="IPR029058">
    <property type="entry name" value="AB_hydrolase_fold"/>
</dbReference>
<feature type="domain" description="Serine aminopeptidase S33" evidence="1">
    <location>
        <begin position="56"/>
        <end position="270"/>
    </location>
</feature>